<dbReference type="SUPFAM" id="SSF53474">
    <property type="entry name" value="alpha/beta-Hydrolases"/>
    <property type="match status" value="1"/>
</dbReference>
<dbReference type="PANTHER" id="PTHR11614">
    <property type="entry name" value="PHOSPHOLIPASE-RELATED"/>
    <property type="match status" value="1"/>
</dbReference>
<gene>
    <name evidence="2" type="ORF">EV663_101200</name>
</gene>
<dbReference type="AlphaFoldDB" id="A0A4R2RJK9"/>
<dbReference type="RefSeq" id="WP_132949900.1">
    <property type="nucleotide sequence ID" value="NZ_SLXU01000001.1"/>
</dbReference>
<keyword evidence="3" id="KW-1185">Reference proteome</keyword>
<dbReference type="OrthoDB" id="9788260at2"/>
<feature type="domain" description="Serine aminopeptidase S33" evidence="1">
    <location>
        <begin position="40"/>
        <end position="292"/>
    </location>
</feature>
<reference evidence="2 3" key="1">
    <citation type="submission" date="2019-03" db="EMBL/GenBank/DDBJ databases">
        <title>Genomic Encyclopedia of Type Strains, Phase IV (KMG-IV): sequencing the most valuable type-strain genomes for metagenomic binning, comparative biology and taxonomic classification.</title>
        <authorList>
            <person name="Goeker M."/>
        </authorList>
    </citation>
    <scope>NUCLEOTIDE SEQUENCE [LARGE SCALE GENOMIC DNA]</scope>
    <source>
        <strain evidence="2 3">DSM 24766</strain>
    </source>
</reference>
<organism evidence="2 3">
    <name type="scientific">Rhodovulum bhavnagarense</name>
    <dbReference type="NCBI Taxonomy" id="992286"/>
    <lineage>
        <taxon>Bacteria</taxon>
        <taxon>Pseudomonadati</taxon>
        <taxon>Pseudomonadota</taxon>
        <taxon>Alphaproteobacteria</taxon>
        <taxon>Rhodobacterales</taxon>
        <taxon>Paracoccaceae</taxon>
        <taxon>Rhodovulum</taxon>
    </lineage>
</organism>
<evidence type="ECO:0000313" key="2">
    <source>
        <dbReference type="EMBL" id="TCP62938.1"/>
    </source>
</evidence>
<evidence type="ECO:0000313" key="3">
    <source>
        <dbReference type="Proteomes" id="UP000295050"/>
    </source>
</evidence>
<dbReference type="Gene3D" id="3.40.50.1820">
    <property type="entry name" value="alpha/beta hydrolase"/>
    <property type="match status" value="1"/>
</dbReference>
<dbReference type="Proteomes" id="UP000295050">
    <property type="component" value="Unassembled WGS sequence"/>
</dbReference>
<dbReference type="InterPro" id="IPR029058">
    <property type="entry name" value="AB_hydrolase_fold"/>
</dbReference>
<protein>
    <submittedName>
        <fullName evidence="2">Lysophospholipase</fullName>
    </submittedName>
</protein>
<sequence>MGPAPLFSDVACGPSDGFARWLRASDGVRLRIAAWGRDAPGGTVLLACGRTEYAEKYGRAAVDFRARGLATLAVDWRGQGLADRLHDHPRVGHVERFDAYQRDLDAVYTAALALDLPRPFFLLGHSMGGAIGLRALMRGLDVAAAVFTAPMWGILMPPLLRPAAWLVSAASRPLGLGGCFTPGKAGDGFVLQNAFEDNDLTSDPEMFAYMRHQLIEHPELVLNGPSLTWLHEALRELRDLARLPAPACPALTWLGTDERIVCPEAIRDRMAGWPGGRLELIEGARHEVMMERPAIRSRVFDMTAAHFRTHSSQPAPA</sequence>
<dbReference type="InterPro" id="IPR051044">
    <property type="entry name" value="MAG_DAG_Lipase"/>
</dbReference>
<name>A0A4R2RJK9_9RHOB</name>
<dbReference type="InterPro" id="IPR022742">
    <property type="entry name" value="Hydrolase_4"/>
</dbReference>
<proteinExistence type="predicted"/>
<evidence type="ECO:0000259" key="1">
    <source>
        <dbReference type="Pfam" id="PF12146"/>
    </source>
</evidence>
<comment type="caution">
    <text evidence="2">The sequence shown here is derived from an EMBL/GenBank/DDBJ whole genome shotgun (WGS) entry which is preliminary data.</text>
</comment>
<dbReference type="EMBL" id="SLXU01000001">
    <property type="protein sequence ID" value="TCP62938.1"/>
    <property type="molecule type" value="Genomic_DNA"/>
</dbReference>
<dbReference type="Pfam" id="PF12146">
    <property type="entry name" value="Hydrolase_4"/>
    <property type="match status" value="1"/>
</dbReference>
<accession>A0A4R2RJK9</accession>